<dbReference type="SUPFAM" id="SSF56731">
    <property type="entry name" value="DNA primase core"/>
    <property type="match status" value="1"/>
</dbReference>
<feature type="compositionally biased region" description="Basic and acidic residues" evidence="15">
    <location>
        <begin position="432"/>
        <end position="443"/>
    </location>
</feature>
<accession>A0A6M1RJU9</accession>
<evidence type="ECO:0000256" key="3">
    <source>
        <dbReference type="ARBA" id="ARBA00022679"/>
    </source>
</evidence>
<gene>
    <name evidence="12" type="primary">dnaG</name>
    <name evidence="17" type="ORF">G4L39_00315</name>
</gene>
<dbReference type="EMBL" id="JAAKYA010000004">
    <property type="protein sequence ID" value="NGO37849.1"/>
    <property type="molecule type" value="Genomic_DNA"/>
</dbReference>
<dbReference type="InterPro" id="IPR030846">
    <property type="entry name" value="DnaG_bac"/>
</dbReference>
<evidence type="ECO:0000256" key="7">
    <source>
        <dbReference type="ARBA" id="ARBA00022771"/>
    </source>
</evidence>
<keyword evidence="3 12" id="KW-0808">Transferase</keyword>
<dbReference type="SMART" id="SM00493">
    <property type="entry name" value="TOPRIM"/>
    <property type="match status" value="1"/>
</dbReference>
<dbReference type="PANTHER" id="PTHR30313">
    <property type="entry name" value="DNA PRIMASE"/>
    <property type="match status" value="1"/>
</dbReference>
<comment type="subunit">
    <text evidence="12">Monomer. Interacts with DnaB.</text>
</comment>
<keyword evidence="7 12" id="KW-0863">Zinc-finger</keyword>
<evidence type="ECO:0000256" key="15">
    <source>
        <dbReference type="SAM" id="MobiDB-lite"/>
    </source>
</evidence>
<feature type="compositionally biased region" description="Pro residues" evidence="15">
    <location>
        <begin position="445"/>
        <end position="456"/>
    </location>
</feature>
<dbReference type="InterPro" id="IPR006295">
    <property type="entry name" value="DNA_primase_DnaG"/>
</dbReference>
<feature type="domain" description="Toprim" evidence="16">
    <location>
        <begin position="262"/>
        <end position="343"/>
    </location>
</feature>
<dbReference type="InterPro" id="IPR016136">
    <property type="entry name" value="DNA_helicase_N/primase_C"/>
</dbReference>
<dbReference type="SUPFAM" id="SSF57783">
    <property type="entry name" value="Zinc beta-ribbon"/>
    <property type="match status" value="1"/>
</dbReference>
<dbReference type="SMART" id="SM00400">
    <property type="entry name" value="ZnF_CHCC"/>
    <property type="match status" value="1"/>
</dbReference>
<dbReference type="Pfam" id="PF13155">
    <property type="entry name" value="Toprim_2"/>
    <property type="match status" value="1"/>
</dbReference>
<dbReference type="FunFam" id="3.90.580.10:FF:000001">
    <property type="entry name" value="DNA primase"/>
    <property type="match status" value="1"/>
</dbReference>
<evidence type="ECO:0000256" key="2">
    <source>
        <dbReference type="ARBA" id="ARBA00022515"/>
    </source>
</evidence>
<dbReference type="GO" id="GO:0003677">
    <property type="term" value="F:DNA binding"/>
    <property type="evidence" value="ECO:0007669"/>
    <property type="project" value="UniProtKB-KW"/>
</dbReference>
<evidence type="ECO:0000259" key="16">
    <source>
        <dbReference type="PROSITE" id="PS50880"/>
    </source>
</evidence>
<dbReference type="PROSITE" id="PS50880">
    <property type="entry name" value="TOPRIM"/>
    <property type="match status" value="1"/>
</dbReference>
<feature type="region of interest" description="Disordered" evidence="15">
    <location>
        <begin position="432"/>
        <end position="456"/>
    </location>
</feature>
<keyword evidence="5 12" id="KW-0235">DNA replication</keyword>
<evidence type="ECO:0000256" key="9">
    <source>
        <dbReference type="ARBA" id="ARBA00022842"/>
    </source>
</evidence>
<dbReference type="InterPro" id="IPR050219">
    <property type="entry name" value="DnaG_primase"/>
</dbReference>
<dbReference type="InterPro" id="IPR037068">
    <property type="entry name" value="DNA_primase_core_N_sf"/>
</dbReference>
<evidence type="ECO:0000256" key="6">
    <source>
        <dbReference type="ARBA" id="ARBA00022723"/>
    </source>
</evidence>
<evidence type="ECO:0000256" key="1">
    <source>
        <dbReference type="ARBA" id="ARBA00022478"/>
    </source>
</evidence>
<evidence type="ECO:0000256" key="4">
    <source>
        <dbReference type="ARBA" id="ARBA00022695"/>
    </source>
</evidence>
<dbReference type="GO" id="GO:0000428">
    <property type="term" value="C:DNA-directed RNA polymerase complex"/>
    <property type="evidence" value="ECO:0007669"/>
    <property type="project" value="UniProtKB-KW"/>
</dbReference>
<comment type="caution">
    <text evidence="17">The sequence shown here is derived from an EMBL/GenBank/DDBJ whole genome shotgun (WGS) entry which is preliminary data.</text>
</comment>
<dbReference type="Pfam" id="PF08275">
    <property type="entry name" value="DNAG_N"/>
    <property type="match status" value="1"/>
</dbReference>
<dbReference type="Gene3D" id="3.90.580.10">
    <property type="entry name" value="Zinc finger, CHC2-type domain"/>
    <property type="match status" value="1"/>
</dbReference>
<proteinExistence type="inferred from homology"/>
<dbReference type="PIRSF" id="PIRSF002811">
    <property type="entry name" value="DnaG"/>
    <property type="match status" value="1"/>
</dbReference>
<keyword evidence="4 12" id="KW-0548">Nucleotidyltransferase</keyword>
<evidence type="ECO:0000256" key="10">
    <source>
        <dbReference type="ARBA" id="ARBA00023125"/>
    </source>
</evidence>
<dbReference type="GO" id="GO:0006269">
    <property type="term" value="P:DNA replication, synthesis of primer"/>
    <property type="evidence" value="ECO:0007669"/>
    <property type="project" value="UniProtKB-UniRule"/>
</dbReference>
<dbReference type="Gene3D" id="1.10.860.10">
    <property type="entry name" value="DNAb Helicase, Chain A"/>
    <property type="match status" value="1"/>
</dbReference>
<protein>
    <recommendedName>
        <fullName evidence="12 13">DNA primase</fullName>
        <ecNumber evidence="12">2.7.7.101</ecNumber>
    </recommendedName>
</protein>
<dbReference type="AlphaFoldDB" id="A0A6M1RJU9"/>
<evidence type="ECO:0000256" key="11">
    <source>
        <dbReference type="ARBA" id="ARBA00023163"/>
    </source>
</evidence>
<dbReference type="NCBIfam" id="TIGR01391">
    <property type="entry name" value="dnaG"/>
    <property type="match status" value="1"/>
</dbReference>
<keyword evidence="10 12" id="KW-0238">DNA-binding</keyword>
<dbReference type="PANTHER" id="PTHR30313:SF2">
    <property type="entry name" value="DNA PRIMASE"/>
    <property type="match status" value="1"/>
</dbReference>
<dbReference type="InterPro" id="IPR006171">
    <property type="entry name" value="TOPRIM_dom"/>
</dbReference>
<evidence type="ECO:0000256" key="5">
    <source>
        <dbReference type="ARBA" id="ARBA00022705"/>
    </source>
</evidence>
<dbReference type="GO" id="GO:1990077">
    <property type="term" value="C:primosome complex"/>
    <property type="evidence" value="ECO:0007669"/>
    <property type="project" value="UniProtKB-KW"/>
</dbReference>
<organism evidence="17 18">
    <name type="scientific">Limisphaera ngatamarikiensis</name>
    <dbReference type="NCBI Taxonomy" id="1324935"/>
    <lineage>
        <taxon>Bacteria</taxon>
        <taxon>Pseudomonadati</taxon>
        <taxon>Verrucomicrobiota</taxon>
        <taxon>Verrucomicrobiia</taxon>
        <taxon>Limisphaerales</taxon>
        <taxon>Limisphaeraceae</taxon>
        <taxon>Limisphaera</taxon>
    </lineage>
</organism>
<dbReference type="InterPro" id="IPR013264">
    <property type="entry name" value="DNAG_N"/>
</dbReference>
<evidence type="ECO:0000313" key="18">
    <source>
        <dbReference type="Proteomes" id="UP000477311"/>
    </source>
</evidence>
<evidence type="ECO:0000256" key="8">
    <source>
        <dbReference type="ARBA" id="ARBA00022833"/>
    </source>
</evidence>
<name>A0A6M1RJU9_9BACT</name>
<feature type="zinc finger region" description="CHC2-type" evidence="12 14">
    <location>
        <begin position="40"/>
        <end position="64"/>
    </location>
</feature>
<reference evidence="17 18" key="1">
    <citation type="submission" date="2020-02" db="EMBL/GenBank/DDBJ databases">
        <title>Draft genome sequence of Limisphaera ngatamarikiensis NGM72.4T, a thermophilic Verrucomicrobia grouped in subdivision 3.</title>
        <authorList>
            <person name="Carere C.R."/>
            <person name="Steen J."/>
            <person name="Hugenholtz P."/>
            <person name="Stott M.B."/>
        </authorList>
    </citation>
    <scope>NUCLEOTIDE SEQUENCE [LARGE SCALE GENOMIC DNA]</scope>
    <source>
        <strain evidence="17 18">NGM72.4</strain>
    </source>
</reference>
<evidence type="ECO:0000256" key="12">
    <source>
        <dbReference type="HAMAP-Rule" id="MF_00974"/>
    </source>
</evidence>
<keyword evidence="18" id="KW-1185">Reference proteome</keyword>
<dbReference type="Proteomes" id="UP000477311">
    <property type="component" value="Unassembled WGS sequence"/>
</dbReference>
<comment type="function">
    <text evidence="12 13">RNA polymerase that catalyzes the synthesis of short RNA molecules used as primers for DNA polymerase during DNA replication.</text>
</comment>
<keyword evidence="6 12" id="KW-0479">Metal-binding</keyword>
<dbReference type="CDD" id="cd03364">
    <property type="entry name" value="TOPRIM_DnaG_primases"/>
    <property type="match status" value="1"/>
</dbReference>
<keyword evidence="9" id="KW-0460">Magnesium</keyword>
<keyword evidence="11 12" id="KW-0804">Transcription</keyword>
<comment type="catalytic activity">
    <reaction evidence="12">
        <text>ssDNA + n NTP = ssDNA/pppN(pN)n-1 hybrid + (n-1) diphosphate.</text>
        <dbReference type="EC" id="2.7.7.101"/>
    </reaction>
</comment>
<keyword evidence="2 12" id="KW-0639">Primosome</keyword>
<dbReference type="EC" id="2.7.7.101" evidence="12"/>
<dbReference type="InterPro" id="IPR034151">
    <property type="entry name" value="TOPRIM_DnaG_bac"/>
</dbReference>
<evidence type="ECO:0000256" key="13">
    <source>
        <dbReference type="PIRNR" id="PIRNR002811"/>
    </source>
</evidence>
<sequence length="602" mass="67523">MAGVFSHNTLEQIRAANDIVEVISAYLPLKRRGTNFVALCPFHKEKTPSFHVHPQRQIFHCFGCHKGGDVFTFIQLYENVSFPEAVRLLAERVGIRLAWEQDAEGAAQRRLKERLFDLMEQITRRWQTVLASDAAGQPAREYLARRGVSPRAIQTFRLGAAPPAWDDTVNWARSKGFEPDLVEQAGLIIRREDGSGYYDRFRGRLIFPICDEQGRVIGFSGRVLTADADTAKYINSPETPLFHKSRVFYGLDKSRRAILDAGFAVVCEGQLDLIACHEAGVANVVAPLGTAFTEDHARLLRRYSTEVVLCFDSDEAGQKAMSRALEILLEAGIVVRVALVPAPHDPDSFIREHGAEAFQSLVRNAEDFFDYHLKRLCSIHDLGTERGRLRVLEEMGRLLLKTRNDLIIETHARKTAAVLGVSEAAVRSEFRKLEGRGRHDRGPAEPAPPEPGPAAPPPLEEWLLRLLLQHGALIPWAGQHISPDWLQHEGARRVVQICFQYHRQGVTPTAAELVQALPEPALQSLVSACAVDERPLPEPERQIRDVALRLRNAWIDRQIEACKRRLGQPDLADPDRLALLQQLQSLRAQKQTDLPPPEPAAF</sequence>
<dbReference type="HAMAP" id="MF_00974">
    <property type="entry name" value="DNA_primase_DnaG"/>
    <property type="match status" value="1"/>
</dbReference>
<dbReference type="InterPro" id="IPR002694">
    <property type="entry name" value="Znf_CHC2"/>
</dbReference>
<comment type="cofactor">
    <cofactor evidence="12 13 14">
        <name>Zn(2+)</name>
        <dbReference type="ChEBI" id="CHEBI:29105"/>
    </cofactor>
    <text evidence="12 13 14">Binds 1 zinc ion per monomer.</text>
</comment>
<dbReference type="InterPro" id="IPR036977">
    <property type="entry name" value="DNA_primase_Znf_CHC2"/>
</dbReference>
<comment type="domain">
    <text evidence="12">Contains an N-terminal zinc-binding domain, a central core domain that contains the primase activity, and a C-terminal DnaB-binding domain.</text>
</comment>
<dbReference type="Gene3D" id="3.40.1360.10">
    <property type="match status" value="1"/>
</dbReference>
<evidence type="ECO:0000256" key="14">
    <source>
        <dbReference type="PIRSR" id="PIRSR002811-1"/>
    </source>
</evidence>
<comment type="similarity">
    <text evidence="12 13">Belongs to the DnaG primase family.</text>
</comment>
<dbReference type="GO" id="GO:0003899">
    <property type="term" value="F:DNA-directed RNA polymerase activity"/>
    <property type="evidence" value="ECO:0007669"/>
    <property type="project" value="UniProtKB-UniRule"/>
</dbReference>
<dbReference type="GO" id="GO:0005737">
    <property type="term" value="C:cytoplasm"/>
    <property type="evidence" value="ECO:0007669"/>
    <property type="project" value="TreeGrafter"/>
</dbReference>
<keyword evidence="1 12" id="KW-0240">DNA-directed RNA polymerase</keyword>
<dbReference type="Gene3D" id="3.90.980.10">
    <property type="entry name" value="DNA primase, catalytic core, N-terminal domain"/>
    <property type="match status" value="1"/>
</dbReference>
<dbReference type="RefSeq" id="WP_165105043.1">
    <property type="nucleotide sequence ID" value="NZ_JAAKYA010000004.1"/>
</dbReference>
<dbReference type="GO" id="GO:0008270">
    <property type="term" value="F:zinc ion binding"/>
    <property type="evidence" value="ECO:0007669"/>
    <property type="project" value="UniProtKB-UniRule"/>
</dbReference>
<keyword evidence="8 12" id="KW-0862">Zinc</keyword>
<evidence type="ECO:0000313" key="17">
    <source>
        <dbReference type="EMBL" id="NGO37849.1"/>
    </source>
</evidence>
<dbReference type="Pfam" id="PF01807">
    <property type="entry name" value="Zn_ribbon_DnaG"/>
    <property type="match status" value="1"/>
</dbReference>